<dbReference type="PANTHER" id="PTHR47932">
    <property type="entry name" value="ATPASE EXPRESSION PROTEIN 3"/>
    <property type="match status" value="1"/>
</dbReference>
<dbReference type="PANTHER" id="PTHR47932:SF44">
    <property type="entry name" value="MIOREX COMPLEX COMPONENT 1"/>
    <property type="match status" value="1"/>
</dbReference>
<sequence length="822" mass="95237">MEEGESSQDRHQLQIRDLKHYMKTTDIPNSLRARILSTKLTDLINDAPSTAFTKDILQTIDKVFTYLHDHHGGDISTIILIDDLLELFRKTFMALQENNIAIPEYMATLAQLFLKSELQIPSEIYALIIDLAASLKLGDFEHALNIVAYNARKLPSDFTEVVLEDLKLKGRLNIGVFEALLTLASNNSINIVNDSFCTQLCSHVEEVFKDEVPNIHEYENLDKHIYRIQELTFKTMSFLSSLSTISLLRLFNFFKDINLVVEYRNRSQGIASLIHQLESRPFDELIEALEAQDLLDESWSQTLLLEISKSGICLNLQQNVAKYIAKNDVRFSAGLRLQAELLLRLSEFDDGKNIRLEEIQKILLPFQHEDIENAQDKIVEALILSGKILPNEEFLYHLQHYFKSNFDELPGIDSFISRIEAAVRIKNVKMAINIFEESLKCETVHWDHDSSPRTQLALNKLISLVCEDETSIMDLFPTFQKIKQHMTTPCNAEAIQLIAKKMLEEECVGDVIELLKRELPTMNSESHKRIPLVQSWAYSHRQLFEIIQNFCITYVQEETYETNWVLYGELHKYFAVPFDTYLPTMKFFCEKQRLHAALVIFQRIKLLNELHGAHHHLPPSREMYMYLFKTFGDHLYEQGVIELHEYLKMDINLPATDIDLQNCVLDAYSNLQNVGKARDLFLAISSNVKSEGGVNEETARIMIKTYTYSDMMYVKKFWNNLSHFGIYPDYGLFKQYVIAHVYHGHVEEAFDLVRDIDDYNIELSSELLLAMHNYCLDPEKQQKVIEWAAENHKEEWDKVCQSGLLRRASKYMPDSNLITGGK</sequence>
<dbReference type="AlphaFoldDB" id="A0A0L0NV63"/>
<dbReference type="VEuPathDB" id="FungiDB:QG37_05169"/>
<dbReference type="VEuPathDB" id="FungiDB:CJJ09_001072"/>
<comment type="caution">
    <text evidence="2">The sequence shown here is derived from an EMBL/GenBank/DDBJ whole genome shotgun (WGS) entry which is preliminary data.</text>
</comment>
<dbReference type="VEuPathDB" id="FungiDB:CJI96_0000863"/>
<reference evidence="3" key="1">
    <citation type="journal article" date="2015" name="BMC Genomics">
        <title>Draft genome of a commonly misdiagnosed multidrug resistant pathogen Candida auris.</title>
        <authorList>
            <person name="Chatterjee S."/>
            <person name="Alampalli S.V."/>
            <person name="Nageshan R.K."/>
            <person name="Chettiar S.T."/>
            <person name="Joshi S."/>
            <person name="Tatu U.S."/>
        </authorList>
    </citation>
    <scope>NUCLEOTIDE SEQUENCE [LARGE SCALE GENOMIC DNA]</scope>
    <source>
        <strain evidence="3">6684</strain>
    </source>
</reference>
<accession>A0A0L0NV63</accession>
<dbReference type="VEuPathDB" id="FungiDB:CJJ07_004503"/>
<evidence type="ECO:0000313" key="2">
    <source>
        <dbReference type="EMBL" id="KND97943.1"/>
    </source>
</evidence>
<dbReference type="VEuPathDB" id="FungiDB:B9J08_003033"/>
<organism evidence="2 3">
    <name type="scientific">Candidozyma auris</name>
    <name type="common">Yeast</name>
    <name type="synonym">Candida auris</name>
    <dbReference type="NCBI Taxonomy" id="498019"/>
    <lineage>
        <taxon>Eukaryota</taxon>
        <taxon>Fungi</taxon>
        <taxon>Dikarya</taxon>
        <taxon>Ascomycota</taxon>
        <taxon>Saccharomycotina</taxon>
        <taxon>Pichiomycetes</taxon>
        <taxon>Metschnikowiaceae</taxon>
        <taxon>Candidozyma</taxon>
    </lineage>
</organism>
<keyword evidence="1" id="KW-0677">Repeat</keyword>
<dbReference type="VEuPathDB" id="FungiDB:CJI97_003105"/>
<name>A0A0L0NV63_CANAR</name>
<evidence type="ECO:0000256" key="1">
    <source>
        <dbReference type="ARBA" id="ARBA00022737"/>
    </source>
</evidence>
<gene>
    <name evidence="2" type="ORF">QG37_05169</name>
</gene>
<protein>
    <submittedName>
        <fullName evidence="2">Uncharacterized protein</fullName>
    </submittedName>
</protein>
<dbReference type="Proteomes" id="UP000037122">
    <property type="component" value="Unassembled WGS sequence"/>
</dbReference>
<proteinExistence type="predicted"/>
<dbReference type="Gene3D" id="1.25.40.10">
    <property type="entry name" value="Tetratricopeptide repeat domain"/>
    <property type="match status" value="1"/>
</dbReference>
<dbReference type="EMBL" id="LGST01000037">
    <property type="protein sequence ID" value="KND97943.1"/>
    <property type="molecule type" value="Genomic_DNA"/>
</dbReference>
<dbReference type="InterPro" id="IPR011990">
    <property type="entry name" value="TPR-like_helical_dom_sf"/>
</dbReference>
<dbReference type="VEuPathDB" id="FungiDB:CJI97_003104"/>
<evidence type="ECO:0000313" key="3">
    <source>
        <dbReference type="Proteomes" id="UP000037122"/>
    </source>
</evidence>